<evidence type="ECO:0000256" key="1">
    <source>
        <dbReference type="SAM" id="Coils"/>
    </source>
</evidence>
<protein>
    <submittedName>
        <fullName evidence="2">Uncharacterized protein</fullName>
    </submittedName>
</protein>
<evidence type="ECO:0000313" key="3">
    <source>
        <dbReference type="Proteomes" id="UP001470230"/>
    </source>
</evidence>
<name>A0ABR2KAS6_9EUKA</name>
<sequence length="83" mass="9521">MIQKGRFMILNVSSKKKEEENELLKKDLNSTKEQYKSLANEKAQALFEEIKSFKIITSNELDQLEKGKQIGKGATSLVLKVYK</sequence>
<accession>A0ABR2KAS6</accession>
<dbReference type="EMBL" id="JAPFFF010000006">
    <property type="protein sequence ID" value="KAK8887997.1"/>
    <property type="molecule type" value="Genomic_DNA"/>
</dbReference>
<reference evidence="2 3" key="1">
    <citation type="submission" date="2024-04" db="EMBL/GenBank/DDBJ databases">
        <title>Tritrichomonas musculus Genome.</title>
        <authorList>
            <person name="Alves-Ferreira E."/>
            <person name="Grigg M."/>
            <person name="Lorenzi H."/>
            <person name="Galac M."/>
        </authorList>
    </citation>
    <scope>NUCLEOTIDE SEQUENCE [LARGE SCALE GENOMIC DNA]</scope>
    <source>
        <strain evidence="2 3">EAF2021</strain>
    </source>
</reference>
<proteinExistence type="predicted"/>
<organism evidence="2 3">
    <name type="scientific">Tritrichomonas musculus</name>
    <dbReference type="NCBI Taxonomy" id="1915356"/>
    <lineage>
        <taxon>Eukaryota</taxon>
        <taxon>Metamonada</taxon>
        <taxon>Parabasalia</taxon>
        <taxon>Tritrichomonadida</taxon>
        <taxon>Tritrichomonadidae</taxon>
        <taxon>Tritrichomonas</taxon>
    </lineage>
</organism>
<feature type="coiled-coil region" evidence="1">
    <location>
        <begin position="14"/>
        <end position="48"/>
    </location>
</feature>
<evidence type="ECO:0000313" key="2">
    <source>
        <dbReference type="EMBL" id="KAK8887997.1"/>
    </source>
</evidence>
<keyword evidence="3" id="KW-1185">Reference proteome</keyword>
<dbReference type="Proteomes" id="UP001470230">
    <property type="component" value="Unassembled WGS sequence"/>
</dbReference>
<gene>
    <name evidence="2" type="ORF">M9Y10_039057</name>
</gene>
<comment type="caution">
    <text evidence="2">The sequence shown here is derived from an EMBL/GenBank/DDBJ whole genome shotgun (WGS) entry which is preliminary data.</text>
</comment>
<keyword evidence="1" id="KW-0175">Coiled coil</keyword>